<evidence type="ECO:0008006" key="5">
    <source>
        <dbReference type="Google" id="ProtNLM"/>
    </source>
</evidence>
<dbReference type="Proteomes" id="UP001236500">
    <property type="component" value="Chromosome"/>
</dbReference>
<protein>
    <recommendedName>
        <fullName evidence="5">Peptidase M50</fullName>
    </recommendedName>
</protein>
<proteinExistence type="predicted"/>
<feature type="transmembrane region" description="Helical" evidence="2">
    <location>
        <begin position="395"/>
        <end position="414"/>
    </location>
</feature>
<feature type="region of interest" description="Disordered" evidence="1">
    <location>
        <begin position="432"/>
        <end position="454"/>
    </location>
</feature>
<feature type="compositionally biased region" description="Low complexity" evidence="1">
    <location>
        <begin position="14"/>
        <end position="24"/>
    </location>
</feature>
<keyword evidence="4" id="KW-1185">Reference proteome</keyword>
<feature type="transmembrane region" description="Helical" evidence="2">
    <location>
        <begin position="263"/>
        <end position="284"/>
    </location>
</feature>
<evidence type="ECO:0000313" key="3">
    <source>
        <dbReference type="EMBL" id="WGL18451.1"/>
    </source>
</evidence>
<feature type="transmembrane region" description="Helical" evidence="2">
    <location>
        <begin position="170"/>
        <end position="187"/>
    </location>
</feature>
<keyword evidence="2" id="KW-1133">Transmembrane helix</keyword>
<feature type="compositionally biased region" description="Polar residues" evidence="1">
    <location>
        <begin position="439"/>
        <end position="454"/>
    </location>
</feature>
<dbReference type="InterPro" id="IPR001193">
    <property type="entry name" value="MBTPS2"/>
</dbReference>
<keyword evidence="2" id="KW-0812">Transmembrane</keyword>
<dbReference type="EMBL" id="CP118605">
    <property type="protein sequence ID" value="WGL18451.1"/>
    <property type="molecule type" value="Genomic_DNA"/>
</dbReference>
<dbReference type="RefSeq" id="WP_280322439.1">
    <property type="nucleotide sequence ID" value="NZ_CP118605.1"/>
</dbReference>
<gene>
    <name evidence="3" type="ORF">PVT68_09165</name>
</gene>
<feature type="region of interest" description="Disordered" evidence="1">
    <location>
        <begin position="1"/>
        <end position="33"/>
    </location>
</feature>
<reference evidence="3 4" key="1">
    <citation type="submission" date="2023-02" db="EMBL/GenBank/DDBJ databases">
        <title>Description and genomic characterization of Microbulbifer bruguierae sp. nov., isolated from the sediment of mangrove plant Bruguiera sexangula.</title>
        <authorList>
            <person name="Long M."/>
        </authorList>
    </citation>
    <scope>NUCLEOTIDE SEQUENCE [LARGE SCALE GENOMIC DNA]</scope>
    <source>
        <strain evidence="3 4">H12</strain>
    </source>
</reference>
<organism evidence="3 4">
    <name type="scientific">Microbulbifer bruguierae</name>
    <dbReference type="NCBI Taxonomy" id="3029061"/>
    <lineage>
        <taxon>Bacteria</taxon>
        <taxon>Pseudomonadati</taxon>
        <taxon>Pseudomonadota</taxon>
        <taxon>Gammaproteobacteria</taxon>
        <taxon>Cellvibrionales</taxon>
        <taxon>Microbulbiferaceae</taxon>
        <taxon>Microbulbifer</taxon>
    </lineage>
</organism>
<dbReference type="CDD" id="cd05709">
    <property type="entry name" value="S2P-M50"/>
    <property type="match status" value="1"/>
</dbReference>
<sequence length="759" mass="83610">MQSTPYANQPFIAAPPAHAAGTGPTSPPRTGWPKLRSDLRFHRLAEDDGETGWMLYDPLRGQYLELGELELLVLHHWHQGSAEKIARSIAAEQGCRLEPSQVEAVAGFVRDNELLQSESLPLLQKLAAISPQQQRLQKLQRTLFWRRPLFTPELSSRLLLPLARASQSPWFYALLLAAAIFSAISIGQHSGEFFAYFDASWNAAGALVFFLCYLILSLFHELGHASVARLYGVRANSVGVGLIAMMPIMFSEITDAWRLPRKARLHISAAGVLFEAAIGAAAATTWCLLDDGPLRALMFYLFTTSLVSTLLINANPLMKFDGYYLLSDFTGEKNLHQGASTTLRHWLWVQLLRGPKPAISRRQKLLVLFGLTSLIYRTSVFALISYGAYQLLFKAAGILILVLCLFLLLVLPAVREARAFIAFVKEQNEQKVQKEQPQSQAMTSQNTDNGTPPTQPSRSDFFAFVQLLNPKFIFAFSALLAVLLIPLPWPVQLPASTYFSAQQQVKSPAGAVLEKLALEPGGTVVSGSVIAQLRDTELDYRIARTQQELGMLNRRQQSDGFAESLDALDGVYLQDLLSKRQLLHALLTEKKQLEIVAKVAGTVDWVSPGLHEGQYLEVNQPFLSIARRDSLAGRAYGKAQQLARLQQNSGQPLRGKLFVQGQWLPLAATVHSAEQIASRRIQDPALASAYGGPLQTVADEPERAAEALHILSFTFDADARATLNSAQRSGYLVLLGKPTSLLSLAVDRVAGVLIRESGV</sequence>
<feature type="transmembrane region" description="Helical" evidence="2">
    <location>
        <begin position="365"/>
        <end position="389"/>
    </location>
</feature>
<dbReference type="PANTHER" id="PTHR13325">
    <property type="entry name" value="PROTEASE M50 MEMBRANE-BOUND TRANSCRIPTION FACTOR SITE 2 PROTEASE"/>
    <property type="match status" value="1"/>
</dbReference>
<feature type="transmembrane region" description="Helical" evidence="2">
    <location>
        <begin position="199"/>
        <end position="219"/>
    </location>
</feature>
<evidence type="ECO:0000313" key="4">
    <source>
        <dbReference type="Proteomes" id="UP001236500"/>
    </source>
</evidence>
<feature type="transmembrane region" description="Helical" evidence="2">
    <location>
        <begin position="296"/>
        <end position="314"/>
    </location>
</feature>
<evidence type="ECO:0000256" key="2">
    <source>
        <dbReference type="SAM" id="Phobius"/>
    </source>
</evidence>
<evidence type="ECO:0000256" key="1">
    <source>
        <dbReference type="SAM" id="MobiDB-lite"/>
    </source>
</evidence>
<dbReference type="PANTHER" id="PTHR13325:SF3">
    <property type="entry name" value="MEMBRANE-BOUND TRANSCRIPTION FACTOR SITE-2 PROTEASE"/>
    <property type="match status" value="1"/>
</dbReference>
<accession>A0ABY8NHP7</accession>
<feature type="transmembrane region" description="Helical" evidence="2">
    <location>
        <begin position="231"/>
        <end position="251"/>
    </location>
</feature>
<keyword evidence="2" id="KW-0472">Membrane</keyword>
<name>A0ABY8NHP7_9GAMM</name>